<dbReference type="AlphaFoldDB" id="A0A8H6TEU5"/>
<name>A0A8H6TEU5_9AGAR</name>
<dbReference type="OrthoDB" id="3270497at2759"/>
<feature type="compositionally biased region" description="Basic and acidic residues" evidence="1">
    <location>
        <begin position="399"/>
        <end position="411"/>
    </location>
</feature>
<reference evidence="2" key="1">
    <citation type="submission" date="2020-05" db="EMBL/GenBank/DDBJ databases">
        <title>Mycena genomes resolve the evolution of fungal bioluminescence.</title>
        <authorList>
            <person name="Tsai I.J."/>
        </authorList>
    </citation>
    <scope>NUCLEOTIDE SEQUENCE</scope>
    <source>
        <strain evidence="2">171206Taipei</strain>
    </source>
</reference>
<feature type="compositionally biased region" description="Low complexity" evidence="1">
    <location>
        <begin position="187"/>
        <end position="196"/>
    </location>
</feature>
<accession>A0A8H6TEU5</accession>
<organism evidence="2 3">
    <name type="scientific">Mycena indigotica</name>
    <dbReference type="NCBI Taxonomy" id="2126181"/>
    <lineage>
        <taxon>Eukaryota</taxon>
        <taxon>Fungi</taxon>
        <taxon>Dikarya</taxon>
        <taxon>Basidiomycota</taxon>
        <taxon>Agaricomycotina</taxon>
        <taxon>Agaricomycetes</taxon>
        <taxon>Agaricomycetidae</taxon>
        <taxon>Agaricales</taxon>
        <taxon>Marasmiineae</taxon>
        <taxon>Mycenaceae</taxon>
        <taxon>Mycena</taxon>
    </lineage>
</organism>
<protein>
    <submittedName>
        <fullName evidence="2">Uncharacterized protein</fullName>
    </submittedName>
</protein>
<evidence type="ECO:0000313" key="2">
    <source>
        <dbReference type="EMBL" id="KAF7315416.1"/>
    </source>
</evidence>
<proteinExistence type="predicted"/>
<feature type="region of interest" description="Disordered" evidence="1">
    <location>
        <begin position="179"/>
        <end position="203"/>
    </location>
</feature>
<sequence length="581" mass="63358">MTPRLTPLYVIRTSGTHTTVLRSDPWDGLSRTAEIKWPRKIPTKGKTREILGILIQLSDGRWQSADAILKPGNMLSSPPRFNIPNYSHSMRWKRVGSTYWCTTSSVKGPIAIFYPAVEGVPPRIKVFETLHDKYQSQSVASHNGVSIVLLDQLIITAMLLVTDVQDWMLVQKYEGADEGAPSIAPTSSSSDQMDPPQSAPASASQWRKILYGEPIFPKRSPSNMRSVSTTDLSKPLPTSSKQMAKIVYGDPLFPTLTASPAASSVWDSDDEINDYDDRVSVRTSGGALPSPLSSHFPARIHSPSTDSMCYPDGRSPSHPYMEASGYYGEDSLSVPPVPQIPAHLQYASSNSRGTTPPDSARSMSRSNSRSFKELPPPPISPTSPLTPLRANRSQSTPPREIRASSFERRPSEPLFLSPMHRSSSSRSSNLTSISSAMTSSSAPPPLPPLPPTPTLARSQSMKLRQLPQPPTPTESSSSNSPFSTRASRRVSTYSMRSQSSVSSARALPIPPGHHNNPPPLPPLPIPRKDEMWLYPWGEDQSSRTAPPFAAGEAPPPYVERHSQANLASMYMAEPTAATSSS</sequence>
<evidence type="ECO:0000256" key="1">
    <source>
        <dbReference type="SAM" id="MobiDB-lite"/>
    </source>
</evidence>
<feature type="compositionally biased region" description="Low complexity" evidence="1">
    <location>
        <begin position="473"/>
        <end position="503"/>
    </location>
</feature>
<gene>
    <name evidence="2" type="ORF">MIND_00056300</name>
</gene>
<feature type="region of interest" description="Disordered" evidence="1">
    <location>
        <begin position="537"/>
        <end position="556"/>
    </location>
</feature>
<comment type="caution">
    <text evidence="2">The sequence shown here is derived from an EMBL/GenBank/DDBJ whole genome shotgun (WGS) entry which is preliminary data.</text>
</comment>
<feature type="compositionally biased region" description="Pro residues" evidence="1">
    <location>
        <begin position="508"/>
        <end position="525"/>
    </location>
</feature>
<dbReference type="EMBL" id="JACAZF010000001">
    <property type="protein sequence ID" value="KAF7315416.1"/>
    <property type="molecule type" value="Genomic_DNA"/>
</dbReference>
<feature type="compositionally biased region" description="Low complexity" evidence="1">
    <location>
        <begin position="422"/>
        <end position="441"/>
    </location>
</feature>
<feature type="compositionally biased region" description="Pro residues" evidence="1">
    <location>
        <begin position="442"/>
        <end position="453"/>
    </location>
</feature>
<feature type="region of interest" description="Disordered" evidence="1">
    <location>
        <begin position="217"/>
        <end position="236"/>
    </location>
</feature>
<feature type="compositionally biased region" description="Polar residues" evidence="1">
    <location>
        <begin position="347"/>
        <end position="357"/>
    </location>
</feature>
<evidence type="ECO:0000313" key="3">
    <source>
        <dbReference type="Proteomes" id="UP000636479"/>
    </source>
</evidence>
<feature type="region of interest" description="Disordered" evidence="1">
    <location>
        <begin position="347"/>
        <end position="527"/>
    </location>
</feature>
<keyword evidence="3" id="KW-1185">Reference proteome</keyword>
<dbReference type="RefSeq" id="XP_037225439.1">
    <property type="nucleotide sequence ID" value="XM_037357529.1"/>
</dbReference>
<dbReference type="Proteomes" id="UP000636479">
    <property type="component" value="Unassembled WGS sequence"/>
</dbReference>
<feature type="compositionally biased region" description="Polar residues" evidence="1">
    <location>
        <begin position="220"/>
        <end position="236"/>
    </location>
</feature>
<dbReference type="GeneID" id="59340045"/>
<feature type="compositionally biased region" description="Low complexity" evidence="1">
    <location>
        <begin position="359"/>
        <end position="369"/>
    </location>
</feature>